<keyword evidence="2" id="KW-0812">Transmembrane</keyword>
<name>A0ABS9Z698_9HYPH</name>
<dbReference type="Gene3D" id="3.50.50.60">
    <property type="entry name" value="FAD/NAD(P)-binding domain"/>
    <property type="match status" value="1"/>
</dbReference>
<gene>
    <name evidence="4" type="ORF">K2U94_09035</name>
</gene>
<keyword evidence="2" id="KW-1133">Transmembrane helix</keyword>
<keyword evidence="2" id="KW-0472">Membrane</keyword>
<dbReference type="SUPFAM" id="SSF51905">
    <property type="entry name" value="FAD/NAD(P)-binding domain"/>
    <property type="match status" value="1"/>
</dbReference>
<dbReference type="InterPro" id="IPR002938">
    <property type="entry name" value="FAD-bd"/>
</dbReference>
<keyword evidence="5" id="KW-1185">Reference proteome</keyword>
<proteinExistence type="predicted"/>
<comment type="caution">
    <text evidence="4">The sequence shown here is derived from an EMBL/GenBank/DDBJ whole genome shotgun (WGS) entry which is preliminary data.</text>
</comment>
<organism evidence="4 5">
    <name type="scientific">Candidatus Rhodoblastus alkanivorans</name>
    <dbReference type="NCBI Taxonomy" id="2954117"/>
    <lineage>
        <taxon>Bacteria</taxon>
        <taxon>Pseudomonadati</taxon>
        <taxon>Pseudomonadota</taxon>
        <taxon>Alphaproteobacteria</taxon>
        <taxon>Hyphomicrobiales</taxon>
        <taxon>Rhodoblastaceae</taxon>
        <taxon>Rhodoblastus</taxon>
    </lineage>
</organism>
<keyword evidence="4" id="KW-0560">Oxidoreductase</keyword>
<sequence length="70" mass="7253">MSNREPDYAVAVVGAGAAGAALALVLARQGVKTATYRRGDARQSLRLSRGGRSLDRANEGLARTGTPPDD</sequence>
<dbReference type="InterPro" id="IPR036188">
    <property type="entry name" value="FAD/NAD-bd_sf"/>
</dbReference>
<protein>
    <submittedName>
        <fullName evidence="4">FAD-dependent monooxygenase</fullName>
    </submittedName>
</protein>
<accession>A0ABS9Z698</accession>
<dbReference type="RefSeq" id="WP_243080187.1">
    <property type="nucleotide sequence ID" value="NZ_JAIVFK010000010.1"/>
</dbReference>
<dbReference type="Pfam" id="PF01494">
    <property type="entry name" value="FAD_binding_3"/>
    <property type="match status" value="1"/>
</dbReference>
<feature type="transmembrane region" description="Helical" evidence="2">
    <location>
        <begin position="6"/>
        <end position="27"/>
    </location>
</feature>
<evidence type="ECO:0000256" key="2">
    <source>
        <dbReference type="SAM" id="Phobius"/>
    </source>
</evidence>
<evidence type="ECO:0000256" key="1">
    <source>
        <dbReference type="SAM" id="MobiDB-lite"/>
    </source>
</evidence>
<evidence type="ECO:0000313" key="4">
    <source>
        <dbReference type="EMBL" id="MCI4682905.1"/>
    </source>
</evidence>
<feature type="region of interest" description="Disordered" evidence="1">
    <location>
        <begin position="35"/>
        <end position="70"/>
    </location>
</feature>
<dbReference type="Proteomes" id="UP001139104">
    <property type="component" value="Unassembled WGS sequence"/>
</dbReference>
<keyword evidence="4" id="KW-0503">Monooxygenase</keyword>
<reference evidence="4" key="1">
    <citation type="journal article" date="2022" name="ISME J.">
        <title>Identification of active gaseous-alkane degraders at natural gas seeps.</title>
        <authorList>
            <person name="Farhan Ul Haque M."/>
            <person name="Hernandez M."/>
            <person name="Crombie A.T."/>
            <person name="Murrell J.C."/>
        </authorList>
    </citation>
    <scope>NUCLEOTIDE SEQUENCE</scope>
    <source>
        <strain evidence="4">PC2</strain>
    </source>
</reference>
<evidence type="ECO:0000259" key="3">
    <source>
        <dbReference type="Pfam" id="PF01494"/>
    </source>
</evidence>
<dbReference type="EMBL" id="JAIVFP010000001">
    <property type="protein sequence ID" value="MCI4682905.1"/>
    <property type="molecule type" value="Genomic_DNA"/>
</dbReference>
<feature type="domain" description="FAD-binding" evidence="3">
    <location>
        <begin position="8"/>
        <end position="35"/>
    </location>
</feature>
<evidence type="ECO:0000313" key="5">
    <source>
        <dbReference type="Proteomes" id="UP001139104"/>
    </source>
</evidence>
<dbReference type="GO" id="GO:0004497">
    <property type="term" value="F:monooxygenase activity"/>
    <property type="evidence" value="ECO:0007669"/>
    <property type="project" value="UniProtKB-KW"/>
</dbReference>